<keyword evidence="2" id="KW-1185">Reference proteome</keyword>
<accession>A0ACC0HVF7</accession>
<gene>
    <name evidence="1" type="ORF">LOK49_LG05G00198</name>
</gene>
<evidence type="ECO:0000313" key="1">
    <source>
        <dbReference type="EMBL" id="KAI8015941.1"/>
    </source>
</evidence>
<reference evidence="1 2" key="1">
    <citation type="journal article" date="2022" name="Plant J.">
        <title>Chromosome-level genome of Camellia lanceoleosa provides a valuable resource for understanding genome evolution and self-incompatibility.</title>
        <authorList>
            <person name="Gong W."/>
            <person name="Xiao S."/>
            <person name="Wang L."/>
            <person name="Liao Z."/>
            <person name="Chang Y."/>
            <person name="Mo W."/>
            <person name="Hu G."/>
            <person name="Li W."/>
            <person name="Zhao G."/>
            <person name="Zhu H."/>
            <person name="Hu X."/>
            <person name="Ji K."/>
            <person name="Xiang X."/>
            <person name="Song Q."/>
            <person name="Yuan D."/>
            <person name="Jin S."/>
            <person name="Zhang L."/>
        </authorList>
    </citation>
    <scope>NUCLEOTIDE SEQUENCE [LARGE SCALE GENOMIC DNA]</scope>
    <source>
        <strain evidence="1">SQ_2022a</strain>
    </source>
</reference>
<comment type="caution">
    <text evidence="1">The sequence shown here is derived from an EMBL/GenBank/DDBJ whole genome shotgun (WGS) entry which is preliminary data.</text>
</comment>
<name>A0ACC0HVF7_9ERIC</name>
<proteinExistence type="predicted"/>
<organism evidence="1 2">
    <name type="scientific">Camellia lanceoleosa</name>
    <dbReference type="NCBI Taxonomy" id="1840588"/>
    <lineage>
        <taxon>Eukaryota</taxon>
        <taxon>Viridiplantae</taxon>
        <taxon>Streptophyta</taxon>
        <taxon>Embryophyta</taxon>
        <taxon>Tracheophyta</taxon>
        <taxon>Spermatophyta</taxon>
        <taxon>Magnoliopsida</taxon>
        <taxon>eudicotyledons</taxon>
        <taxon>Gunneridae</taxon>
        <taxon>Pentapetalae</taxon>
        <taxon>asterids</taxon>
        <taxon>Ericales</taxon>
        <taxon>Theaceae</taxon>
        <taxon>Camellia</taxon>
    </lineage>
</organism>
<dbReference type="EMBL" id="CM045761">
    <property type="protein sequence ID" value="KAI8015941.1"/>
    <property type="molecule type" value="Genomic_DNA"/>
</dbReference>
<protein>
    <submittedName>
        <fullName evidence="1">RING-H2 finger protein ATL72</fullName>
    </submittedName>
</protein>
<sequence length="169" mass="18621">MGFEDPHPFNFSDLKDKNLRVDSKTLLFGAIFLLLLIISTYSFVYFLYACVRRGQLTNTGTTTTTPRPSPPPRGLDKAAINCLPIVSYGSSCSSLMMSSDSSSSFCRVGECSICLGGFQDGEKVKVLPMCHHGFHSKCVDKWLRTRSSCPLCRASVVHLDQSFAHSDIP</sequence>
<evidence type="ECO:0000313" key="2">
    <source>
        <dbReference type="Proteomes" id="UP001060215"/>
    </source>
</evidence>
<dbReference type="Proteomes" id="UP001060215">
    <property type="component" value="Chromosome 4"/>
</dbReference>